<evidence type="ECO:0000256" key="5">
    <source>
        <dbReference type="ARBA" id="ARBA00023315"/>
    </source>
</evidence>
<dbReference type="InterPro" id="IPR016181">
    <property type="entry name" value="Acyl_CoA_acyltransferase"/>
</dbReference>
<evidence type="ECO:0000313" key="14">
    <source>
        <dbReference type="Proteomes" id="UP001530293"/>
    </source>
</evidence>
<gene>
    <name evidence="13" type="ORF">ACHAWU_004157</name>
</gene>
<dbReference type="EMBL" id="JALLBG020000088">
    <property type="protein sequence ID" value="KAL3766157.1"/>
    <property type="molecule type" value="Genomic_DNA"/>
</dbReference>
<accession>A0ABD3MRT0</accession>
<feature type="compositionally biased region" description="Basic residues" evidence="11">
    <location>
        <begin position="98"/>
        <end position="113"/>
    </location>
</feature>
<dbReference type="Proteomes" id="UP001530293">
    <property type="component" value="Unassembled WGS sequence"/>
</dbReference>
<dbReference type="GO" id="GO:0061733">
    <property type="term" value="F:protein-lysine-acetyltransferase activity"/>
    <property type="evidence" value="ECO:0007669"/>
    <property type="project" value="UniProtKB-EC"/>
</dbReference>
<proteinExistence type="inferred from homology"/>
<feature type="compositionally biased region" description="Low complexity" evidence="11">
    <location>
        <begin position="302"/>
        <end position="322"/>
    </location>
</feature>
<dbReference type="SUPFAM" id="SSF55729">
    <property type="entry name" value="Acyl-CoA N-acyltransferases (Nat)"/>
    <property type="match status" value="1"/>
</dbReference>
<dbReference type="AlphaFoldDB" id="A0ABD3MRT0"/>
<feature type="region of interest" description="Disordered" evidence="11">
    <location>
        <begin position="213"/>
        <end position="250"/>
    </location>
</feature>
<evidence type="ECO:0000256" key="1">
    <source>
        <dbReference type="ARBA" id="ARBA00013184"/>
    </source>
</evidence>
<evidence type="ECO:0000256" key="4">
    <source>
        <dbReference type="ARBA" id="ARBA00022853"/>
    </source>
</evidence>
<keyword evidence="14" id="KW-1185">Reference proteome</keyword>
<keyword evidence="3" id="KW-0159">Chromosome partition</keyword>
<evidence type="ECO:0000256" key="6">
    <source>
        <dbReference type="ARBA" id="ARBA00025774"/>
    </source>
</evidence>
<dbReference type="Gene3D" id="3.40.630.30">
    <property type="match status" value="1"/>
</dbReference>
<feature type="compositionally biased region" description="Acidic residues" evidence="11">
    <location>
        <begin position="228"/>
        <end position="238"/>
    </location>
</feature>
<evidence type="ECO:0000256" key="8">
    <source>
        <dbReference type="ARBA" id="ARBA00026144"/>
    </source>
</evidence>
<name>A0ABD3MRT0_9STRA</name>
<dbReference type="GO" id="GO:0120518">
    <property type="term" value="F:protein N-terminal-methionine acetyltransferase activity"/>
    <property type="evidence" value="ECO:0007669"/>
    <property type="project" value="UniProtKB-EC"/>
</dbReference>
<sequence length="509" mass="58083">RGIIHFRAIEPCDRSAIQKLHQLWFPVDYTPEFFDMLCGCDDTTSSNSIAQQKSRQPPPPPPPPPIHSTATARAQNNITRNEAEDDDAGGESGELQRQRIRQKQQNQQKKKLRQPPPKMNSFYTCVACYKELNDDEFYNYQMLLLQRKRRRQTKISGGTKNDDAHVDADSEHFNDGIILGDEDWLLWESDDVNDDEYTKLGCMNRWRMVGGNSNQYEETTNSISDSSDAADDNDDDNIESGQSNTSILHRTERERMKRFYSNGCVHKWDGDEDGNTPMSSPPCYNEKGERIIGCIIGSFLPSQPQQQHRHGSSSSSSSFYAKSSEHKNQQHHQYPPPPSPPRDETAALLIPNPTIHRTMFYIMTLGTCQEFRRCGLGSRLVNRVVDVIQSQQQGELRMQQQSISKLSISDERRMDKGGCDGGDDGGDAERNKEEVGCCGALYLHVITYNKGAIRMYERLGFMRVKKIEDYYTINSVNYACYLYARYFHGTSNAMCLLLRSKELLQSISF</sequence>
<feature type="compositionally biased region" description="Polar residues" evidence="11">
    <location>
        <begin position="239"/>
        <end position="248"/>
    </location>
</feature>
<evidence type="ECO:0000256" key="7">
    <source>
        <dbReference type="ARBA" id="ARBA00026111"/>
    </source>
</evidence>
<feature type="non-terminal residue" evidence="13">
    <location>
        <position position="1"/>
    </location>
</feature>
<comment type="catalytic activity">
    <reaction evidence="9">
        <text>L-lysyl-[protein] + acetyl-CoA = N(6)-acetyl-L-lysyl-[protein] + CoA + H(+)</text>
        <dbReference type="Rhea" id="RHEA:45948"/>
        <dbReference type="Rhea" id="RHEA-COMP:9752"/>
        <dbReference type="Rhea" id="RHEA-COMP:10731"/>
        <dbReference type="ChEBI" id="CHEBI:15378"/>
        <dbReference type="ChEBI" id="CHEBI:29969"/>
        <dbReference type="ChEBI" id="CHEBI:57287"/>
        <dbReference type="ChEBI" id="CHEBI:57288"/>
        <dbReference type="ChEBI" id="CHEBI:61930"/>
        <dbReference type="EC" id="2.3.1.48"/>
    </reaction>
</comment>
<dbReference type="PROSITE" id="PS51186">
    <property type="entry name" value="GNAT"/>
    <property type="match status" value="1"/>
</dbReference>
<keyword evidence="5" id="KW-0012">Acyltransferase</keyword>
<dbReference type="InterPro" id="IPR000182">
    <property type="entry name" value="GNAT_dom"/>
</dbReference>
<comment type="similarity">
    <text evidence="6">Belongs to the acetyltransferase family. NAA60 subfamily.</text>
</comment>
<evidence type="ECO:0000256" key="2">
    <source>
        <dbReference type="ARBA" id="ARBA00022679"/>
    </source>
</evidence>
<reference evidence="13 14" key="1">
    <citation type="submission" date="2024-10" db="EMBL/GenBank/DDBJ databases">
        <title>Updated reference genomes for cyclostephanoid diatoms.</title>
        <authorList>
            <person name="Roberts W.R."/>
            <person name="Alverson A.J."/>
        </authorList>
    </citation>
    <scope>NUCLEOTIDE SEQUENCE [LARGE SCALE GENOMIC DNA]</scope>
    <source>
        <strain evidence="13 14">AJA232-27</strain>
    </source>
</reference>
<dbReference type="PANTHER" id="PTHR14744:SF15">
    <property type="entry name" value="N-ALPHA-ACETYLTRANSFERASE 60"/>
    <property type="match status" value="1"/>
</dbReference>
<feature type="compositionally biased region" description="Polar residues" evidence="11">
    <location>
        <begin position="45"/>
        <end position="55"/>
    </location>
</feature>
<keyword evidence="2" id="KW-0808">Transferase</keyword>
<dbReference type="EC" id="2.3.1.48" evidence="1"/>
<dbReference type="GO" id="GO:0006325">
    <property type="term" value="P:chromatin organization"/>
    <property type="evidence" value="ECO:0007669"/>
    <property type="project" value="UniProtKB-KW"/>
</dbReference>
<evidence type="ECO:0000256" key="10">
    <source>
        <dbReference type="ARBA" id="ARBA00048848"/>
    </source>
</evidence>
<dbReference type="InterPro" id="IPR045141">
    <property type="entry name" value="NAA60-like"/>
</dbReference>
<evidence type="ECO:0000256" key="3">
    <source>
        <dbReference type="ARBA" id="ARBA00022829"/>
    </source>
</evidence>
<feature type="region of interest" description="Disordered" evidence="11">
    <location>
        <begin position="302"/>
        <end position="346"/>
    </location>
</feature>
<keyword evidence="4" id="KW-0156">Chromatin regulator</keyword>
<evidence type="ECO:0000256" key="11">
    <source>
        <dbReference type="SAM" id="MobiDB-lite"/>
    </source>
</evidence>
<comment type="caution">
    <text evidence="13">The sequence shown here is derived from an EMBL/GenBank/DDBJ whole genome shotgun (WGS) entry which is preliminary data.</text>
</comment>
<protein>
    <recommendedName>
        <fullName evidence="8">N-alpha-acetyltransferase 60</fullName>
        <ecNumber evidence="7">2.3.1.259</ecNumber>
        <ecNumber evidence="1">2.3.1.48</ecNumber>
    </recommendedName>
</protein>
<comment type="catalytic activity">
    <reaction evidence="10">
        <text>N-terminal L-methionyl-[transmembrane protein] + acetyl-CoA = N-terminal N(alpha)-acetyl-L-methionyl-[transmembrane protein] + CoA + H(+)</text>
        <dbReference type="Rhea" id="RHEA:50604"/>
        <dbReference type="Rhea" id="RHEA-COMP:12745"/>
        <dbReference type="Rhea" id="RHEA-COMP:12746"/>
        <dbReference type="ChEBI" id="CHEBI:15378"/>
        <dbReference type="ChEBI" id="CHEBI:57287"/>
        <dbReference type="ChEBI" id="CHEBI:57288"/>
        <dbReference type="ChEBI" id="CHEBI:64731"/>
        <dbReference type="ChEBI" id="CHEBI:133414"/>
        <dbReference type="EC" id="2.3.1.259"/>
    </reaction>
</comment>
<dbReference type="GO" id="GO:0007059">
    <property type="term" value="P:chromosome segregation"/>
    <property type="evidence" value="ECO:0007669"/>
    <property type="project" value="UniProtKB-KW"/>
</dbReference>
<feature type="domain" description="N-acetyltransferase" evidence="12">
    <location>
        <begin position="361"/>
        <end position="483"/>
    </location>
</feature>
<evidence type="ECO:0000259" key="12">
    <source>
        <dbReference type="PROSITE" id="PS51186"/>
    </source>
</evidence>
<feature type="region of interest" description="Disordered" evidence="11">
    <location>
        <begin position="45"/>
        <end position="116"/>
    </location>
</feature>
<dbReference type="PANTHER" id="PTHR14744">
    <property type="entry name" value="N-ALPHA-ACETYLTRANSFERASE 60"/>
    <property type="match status" value="1"/>
</dbReference>
<feature type="compositionally biased region" description="Polar residues" evidence="11">
    <location>
        <begin position="68"/>
        <end position="80"/>
    </location>
</feature>
<evidence type="ECO:0000313" key="13">
    <source>
        <dbReference type="EMBL" id="KAL3766157.1"/>
    </source>
</evidence>
<evidence type="ECO:0000256" key="9">
    <source>
        <dbReference type="ARBA" id="ARBA00048017"/>
    </source>
</evidence>
<feature type="compositionally biased region" description="Pro residues" evidence="11">
    <location>
        <begin position="56"/>
        <end position="66"/>
    </location>
</feature>
<organism evidence="13 14">
    <name type="scientific">Discostella pseudostelligera</name>
    <dbReference type="NCBI Taxonomy" id="259834"/>
    <lineage>
        <taxon>Eukaryota</taxon>
        <taxon>Sar</taxon>
        <taxon>Stramenopiles</taxon>
        <taxon>Ochrophyta</taxon>
        <taxon>Bacillariophyta</taxon>
        <taxon>Coscinodiscophyceae</taxon>
        <taxon>Thalassiosirophycidae</taxon>
        <taxon>Stephanodiscales</taxon>
        <taxon>Stephanodiscaceae</taxon>
        <taxon>Discostella</taxon>
    </lineage>
</organism>
<dbReference type="EC" id="2.3.1.259" evidence="7"/>